<sequence>MDDSPGKTDFFPGCSPSIISSLSSRSQNTATATQLSTQLSGLTSASTTITTASAIPTVISLSQIAATVEEEHAPLLPNADTLELSDTHMWTADDLSNDVYSLMPLETASKLPQQQISSDIPLMSKAELDSLMNDSGLPEMSDTSDTIDLPSESQPAHTLELSDILQKQQKTESFYDTPTKPKRNAAIVDNISFDLVAENSDYSEKPFSKLPDLMATSTSFTNPHDTIANLQFPQVTKSAISTIAIPFEEPTEKNLATSPNSIENTGISLIMHTEITPTNPTNTSKDDCLASATIGPLDQASFCRTEWIVIAGFQSTSCIHKSSNQIWSSSLITDIVDAHTLKTSSGKVYKLIGEMDRHRTLEHGFDETFYSKFRFGFPEHWKLALGLALNEMATQKNLCSVATPKAKGRELTNSPFLTYTSGATSKRPLKRLGNRPLHISASKPAKAIFRDNATKIVPLSDAAQSIKPVLTTGPSTHKISTYHSKAIVESSQNSLLNPSKADGASLTSVNTQLLDARKSDIQNQNGFESSQENNDWLVNDKHCNDTTKSIQKPCSIGMVQATAETKASPVLENTPMLCDVASIDATNNVECTKNSAVIDVLDGSASQSEAGRFGGLKKHESFENAITNSVSYSTKLDATYLSDEEDIILIRRSLPRSTPIRNTHSLVISPIVTTDDEDTPVDASADISPVQKPKLLPCTPPTRVKVRAMPSSKYCKPRQKSLPTFPNKTSQSAVKRARIAQKPLSIEHDKEMDELTAPMGCFLWTAKTIEAESEDDNDIEQDTYSLNAEIKPISTTFEMRQTAATESLKRRACVKTTKLSNKSKQRLSLESSSKPKRDCLSADFYTLPEKQTDVSFVESSLTVSGLSKEALNTDAPVESPRQTRSGRTVVKPLAYWKSERKMEVPITDVTGQVKSFRPVIVVGAQSAWNNRTC</sequence>
<dbReference type="OrthoDB" id="5600605at2759"/>
<gene>
    <name evidence="3" type="ORF">BATDEDRAFT_21722</name>
</gene>
<organism evidence="3 4">
    <name type="scientific">Batrachochytrium dendrobatidis (strain JAM81 / FGSC 10211)</name>
    <name type="common">Frog chytrid fungus</name>
    <dbReference type="NCBI Taxonomy" id="684364"/>
    <lineage>
        <taxon>Eukaryota</taxon>
        <taxon>Fungi</taxon>
        <taxon>Fungi incertae sedis</taxon>
        <taxon>Chytridiomycota</taxon>
        <taxon>Chytridiomycota incertae sedis</taxon>
        <taxon>Chytridiomycetes</taxon>
        <taxon>Rhizophydiales</taxon>
        <taxon>Rhizophydiales incertae sedis</taxon>
        <taxon>Batrachochytrium</taxon>
    </lineage>
</organism>
<feature type="region of interest" description="Disordered" evidence="1">
    <location>
        <begin position="709"/>
        <end position="736"/>
    </location>
</feature>
<evidence type="ECO:0000259" key="2">
    <source>
        <dbReference type="Pfam" id="PF09133"/>
    </source>
</evidence>
<dbReference type="InParanoid" id="F4NUX0"/>
<dbReference type="AlphaFoldDB" id="F4NUX0"/>
<feature type="compositionally biased region" description="Polar residues" evidence="1">
    <location>
        <begin position="721"/>
        <end position="733"/>
    </location>
</feature>
<dbReference type="HOGENOM" id="CLU_313736_0_0_1"/>
<accession>F4NUX0</accession>
<proteinExistence type="predicted"/>
<dbReference type="InterPro" id="IPR039110">
    <property type="entry name" value="KNL2-like"/>
</dbReference>
<evidence type="ECO:0000313" key="3">
    <source>
        <dbReference type="EMBL" id="EGF83218.1"/>
    </source>
</evidence>
<dbReference type="STRING" id="684364.F4NUX0"/>
<feature type="domain" description="SANTA" evidence="2">
    <location>
        <begin position="308"/>
        <end position="382"/>
    </location>
</feature>
<reference evidence="3 4" key="1">
    <citation type="submission" date="2009-12" db="EMBL/GenBank/DDBJ databases">
        <title>The draft genome of Batrachochytrium dendrobatidis.</title>
        <authorList>
            <consortium name="US DOE Joint Genome Institute (JGI-PGF)"/>
            <person name="Kuo A."/>
            <person name="Salamov A."/>
            <person name="Schmutz J."/>
            <person name="Lucas S."/>
            <person name="Pitluck S."/>
            <person name="Rosenblum E."/>
            <person name="Stajich J."/>
            <person name="Eisen M."/>
            <person name="Grigoriev I.V."/>
        </authorList>
    </citation>
    <scope>NUCLEOTIDE SEQUENCE [LARGE SCALE GENOMIC DNA]</scope>
    <source>
        <strain evidence="4">JAM81 / FGSC 10211</strain>
    </source>
</reference>
<dbReference type="PANTHER" id="PTHR16124">
    <property type="entry name" value="MIS18-BINDING PROTEIN 1"/>
    <property type="match status" value="1"/>
</dbReference>
<dbReference type="Pfam" id="PF09133">
    <property type="entry name" value="SANTA"/>
    <property type="match status" value="1"/>
</dbReference>
<keyword evidence="4" id="KW-1185">Reference proteome</keyword>
<dbReference type="Proteomes" id="UP000007241">
    <property type="component" value="Unassembled WGS sequence"/>
</dbReference>
<dbReference type="GO" id="GO:0000775">
    <property type="term" value="C:chromosome, centromeric region"/>
    <property type="evidence" value="ECO:0000318"/>
    <property type="project" value="GO_Central"/>
</dbReference>
<dbReference type="PANTHER" id="PTHR16124:SF3">
    <property type="entry name" value="MIS18-BINDING PROTEIN 1"/>
    <property type="match status" value="1"/>
</dbReference>
<name>F4NUX0_BATDJ</name>
<dbReference type="InterPro" id="IPR015216">
    <property type="entry name" value="SANTA"/>
</dbReference>
<dbReference type="GeneID" id="18237731"/>
<dbReference type="EMBL" id="GL882879">
    <property type="protein sequence ID" value="EGF83218.1"/>
    <property type="molecule type" value="Genomic_DNA"/>
</dbReference>
<evidence type="ECO:0000256" key="1">
    <source>
        <dbReference type="SAM" id="MobiDB-lite"/>
    </source>
</evidence>
<protein>
    <recommendedName>
        <fullName evidence="2">SANTA domain-containing protein</fullName>
    </recommendedName>
</protein>
<dbReference type="RefSeq" id="XP_006675362.1">
    <property type="nucleotide sequence ID" value="XM_006675299.1"/>
</dbReference>
<evidence type="ECO:0000313" key="4">
    <source>
        <dbReference type="Proteomes" id="UP000007241"/>
    </source>
</evidence>